<reference evidence="1 2" key="1">
    <citation type="submission" date="2016-04" db="EMBL/GenBank/DDBJ databases">
        <title>A degradative enzymes factory behind the ericoid mycorrhizal symbiosis.</title>
        <authorList>
            <consortium name="DOE Joint Genome Institute"/>
            <person name="Martino E."/>
            <person name="Morin E."/>
            <person name="Grelet G."/>
            <person name="Kuo A."/>
            <person name="Kohler A."/>
            <person name="Daghino S."/>
            <person name="Barry K."/>
            <person name="Choi C."/>
            <person name="Cichocki N."/>
            <person name="Clum A."/>
            <person name="Copeland A."/>
            <person name="Hainaut M."/>
            <person name="Haridas S."/>
            <person name="Labutti K."/>
            <person name="Lindquist E."/>
            <person name="Lipzen A."/>
            <person name="Khouja H.-R."/>
            <person name="Murat C."/>
            <person name="Ohm R."/>
            <person name="Olson A."/>
            <person name="Spatafora J."/>
            <person name="Veneault-Fourrey C."/>
            <person name="Henrissat B."/>
            <person name="Grigoriev I."/>
            <person name="Martin F."/>
            <person name="Perotto S."/>
        </authorList>
    </citation>
    <scope>NUCLEOTIDE SEQUENCE [LARGE SCALE GENOMIC DNA]</scope>
    <source>
        <strain evidence="1 2">F</strain>
    </source>
</reference>
<proteinExistence type="predicted"/>
<protein>
    <submittedName>
        <fullName evidence="1">Uncharacterized protein</fullName>
    </submittedName>
</protein>
<name>A0A2J6RU19_HYAVF</name>
<dbReference type="AlphaFoldDB" id="A0A2J6RU19"/>
<dbReference type="OrthoDB" id="3231000at2759"/>
<evidence type="ECO:0000313" key="1">
    <source>
        <dbReference type="EMBL" id="PMD42011.1"/>
    </source>
</evidence>
<dbReference type="EMBL" id="KZ613943">
    <property type="protein sequence ID" value="PMD42011.1"/>
    <property type="molecule type" value="Genomic_DNA"/>
</dbReference>
<accession>A0A2J6RU19</accession>
<dbReference type="Proteomes" id="UP000235786">
    <property type="component" value="Unassembled WGS sequence"/>
</dbReference>
<sequence>MASLNQTSSDPLPPFTQYVKALSSSYPELKHLSRLLTGQYPPSTTCLTWTTSSNVDVFVLDITSSQEKPYIEHIRNIEGLKRAVDREIPTDVSLRLFLVEDMSASVVEVLGAAFGCYPHLFENHMRTIGGHP</sequence>
<organism evidence="1 2">
    <name type="scientific">Hyaloscypha variabilis (strain UAMH 11265 / GT02V1 / F)</name>
    <name type="common">Meliniomyces variabilis</name>
    <dbReference type="NCBI Taxonomy" id="1149755"/>
    <lineage>
        <taxon>Eukaryota</taxon>
        <taxon>Fungi</taxon>
        <taxon>Dikarya</taxon>
        <taxon>Ascomycota</taxon>
        <taxon>Pezizomycotina</taxon>
        <taxon>Leotiomycetes</taxon>
        <taxon>Helotiales</taxon>
        <taxon>Hyaloscyphaceae</taxon>
        <taxon>Hyaloscypha</taxon>
        <taxon>Hyaloscypha variabilis</taxon>
    </lineage>
</organism>
<evidence type="ECO:0000313" key="2">
    <source>
        <dbReference type="Proteomes" id="UP000235786"/>
    </source>
</evidence>
<keyword evidence="2" id="KW-1185">Reference proteome</keyword>
<gene>
    <name evidence="1" type="ORF">L207DRAFT_510326</name>
</gene>